<dbReference type="InterPro" id="IPR030870">
    <property type="entry name" value="ZapE"/>
</dbReference>
<feature type="binding site" evidence="3">
    <location>
        <begin position="66"/>
        <end position="73"/>
    </location>
    <ligand>
        <name>ATP</name>
        <dbReference type="ChEBI" id="CHEBI:30616"/>
    </ligand>
</feature>
<evidence type="ECO:0000256" key="1">
    <source>
        <dbReference type="ARBA" id="ARBA00022741"/>
    </source>
</evidence>
<dbReference type="HAMAP" id="MF_01919">
    <property type="entry name" value="ZapE"/>
    <property type="match status" value="1"/>
</dbReference>
<keyword evidence="3" id="KW-0131">Cell cycle</keyword>
<evidence type="ECO:0000256" key="3">
    <source>
        <dbReference type="HAMAP-Rule" id="MF_01919"/>
    </source>
</evidence>
<dbReference type="NCBIfam" id="NF040713">
    <property type="entry name" value="ZapE"/>
    <property type="match status" value="1"/>
</dbReference>
<dbReference type="GO" id="GO:0032153">
    <property type="term" value="C:cell division site"/>
    <property type="evidence" value="ECO:0007669"/>
    <property type="project" value="TreeGrafter"/>
</dbReference>
<dbReference type="GO" id="GO:0005737">
    <property type="term" value="C:cytoplasm"/>
    <property type="evidence" value="ECO:0007669"/>
    <property type="project" value="UniProtKB-SubCell"/>
</dbReference>
<dbReference type="PANTHER" id="PTHR12169">
    <property type="entry name" value="ATPASE N2B"/>
    <property type="match status" value="1"/>
</dbReference>
<dbReference type="InterPro" id="IPR027417">
    <property type="entry name" value="P-loop_NTPase"/>
</dbReference>
<keyword evidence="1 3" id="KW-0547">Nucleotide-binding</keyword>
<evidence type="ECO:0000256" key="2">
    <source>
        <dbReference type="ARBA" id="ARBA00022840"/>
    </source>
</evidence>
<name>A0A1B8QCG9_9GAMM</name>
<comment type="similarity">
    <text evidence="3">Belongs to the AFG1 ATPase family. ZapE subfamily.</text>
</comment>
<evidence type="ECO:0000313" key="4">
    <source>
        <dbReference type="EMBL" id="OBX78404.1"/>
    </source>
</evidence>
<keyword evidence="3" id="KW-0132">Cell division</keyword>
<dbReference type="OrthoDB" id="9774491at2"/>
<evidence type="ECO:0000313" key="5">
    <source>
        <dbReference type="Proteomes" id="UP000092508"/>
    </source>
</evidence>
<dbReference type="Proteomes" id="UP000092508">
    <property type="component" value="Unassembled WGS sequence"/>
</dbReference>
<accession>A0A1B8QCG9</accession>
<comment type="subunit">
    <text evidence="3">Interacts with FtsZ.</text>
</comment>
<dbReference type="InterPro" id="IPR005654">
    <property type="entry name" value="ATPase_AFG1-like"/>
</dbReference>
<sequence length="378" mass="43633">MNASSPLQRYEAALQTGEFQPDVQQRQAMTYLDGIYRELLDNRDKKSGLFSFFNRVEPPKGLYMWGGVGRGKTWMMDMFFDALPPDGKLRMHFHHFMQMVNRELHSLQGQADPLEKVADRIHQDAKVICFDEFFVSNVSDAMILGDLFGMLFARGITLVATSNIAPDGLYKDGLHRDRFLPAIAALEHHCVVMNIDSGVDYRLRLLQQAELYVSPLTADNAQWLAQRFVALTNNQPVTREPLTINGRQITVRGYTHDVLYVEFRSLCMQPRSASDFIELANRFATVLVDNVPALNDNIADPTRRFIYLVDEFYDRRVKLLVRAEQSILDLYQGQKLAFEIERTRSRLLEMQSTDYLQAEHRIAQNDLQEQTDLQNRMI</sequence>
<dbReference type="RefSeq" id="WP_067236546.1">
    <property type="nucleotide sequence ID" value="NZ_LZMZ01000017.1"/>
</dbReference>
<dbReference type="GO" id="GO:0016887">
    <property type="term" value="F:ATP hydrolysis activity"/>
    <property type="evidence" value="ECO:0007669"/>
    <property type="project" value="UniProtKB-UniRule"/>
</dbReference>
<organism evidence="4 5">
    <name type="scientific">Faucicola atlantae</name>
    <dbReference type="NCBI Taxonomy" id="34059"/>
    <lineage>
        <taxon>Bacteria</taxon>
        <taxon>Pseudomonadati</taxon>
        <taxon>Pseudomonadota</taxon>
        <taxon>Gammaproteobacteria</taxon>
        <taxon>Moraxellales</taxon>
        <taxon>Moraxellaceae</taxon>
        <taxon>Faucicola</taxon>
    </lineage>
</organism>
<comment type="subcellular location">
    <subcellularLocation>
        <location evidence="3">Cytoplasm</location>
    </subcellularLocation>
</comment>
<dbReference type="EMBL" id="LZMZ01000017">
    <property type="protein sequence ID" value="OBX78404.1"/>
    <property type="molecule type" value="Genomic_DNA"/>
</dbReference>
<dbReference type="Gene3D" id="3.40.50.300">
    <property type="entry name" value="P-loop containing nucleotide triphosphate hydrolases"/>
    <property type="match status" value="1"/>
</dbReference>
<protein>
    <recommendedName>
        <fullName evidence="3">Cell division protein ZapE</fullName>
    </recommendedName>
    <alternativeName>
        <fullName evidence="3">Z ring-associated protein ZapE</fullName>
    </alternativeName>
</protein>
<dbReference type="AlphaFoldDB" id="A0A1B8QCG9"/>
<keyword evidence="2 3" id="KW-0067">ATP-binding</keyword>
<dbReference type="STRING" id="34059.A9308_06400"/>
<dbReference type="GO" id="GO:0005524">
    <property type="term" value="F:ATP binding"/>
    <property type="evidence" value="ECO:0007669"/>
    <property type="project" value="UniProtKB-UniRule"/>
</dbReference>
<keyword evidence="3" id="KW-0963">Cytoplasm</keyword>
<gene>
    <name evidence="3" type="primary">zapE</name>
    <name evidence="4" type="ORF">A9308_06400</name>
</gene>
<dbReference type="Pfam" id="PF03969">
    <property type="entry name" value="AFG1_ATPase"/>
    <property type="match status" value="1"/>
</dbReference>
<keyword evidence="3" id="KW-0378">Hydrolase</keyword>
<dbReference type="SUPFAM" id="SSF52540">
    <property type="entry name" value="P-loop containing nucleoside triphosphate hydrolases"/>
    <property type="match status" value="1"/>
</dbReference>
<comment type="function">
    <text evidence="3">Reduces the stability of FtsZ polymers in the presence of ATP.</text>
</comment>
<proteinExistence type="inferred from homology"/>
<dbReference type="PANTHER" id="PTHR12169:SF6">
    <property type="entry name" value="AFG1-LIKE ATPASE"/>
    <property type="match status" value="1"/>
</dbReference>
<comment type="caution">
    <text evidence="4">The sequence shown here is derived from an EMBL/GenBank/DDBJ whole genome shotgun (WGS) entry which is preliminary data.</text>
</comment>
<dbReference type="GO" id="GO:0051301">
    <property type="term" value="P:cell division"/>
    <property type="evidence" value="ECO:0007669"/>
    <property type="project" value="UniProtKB-UniRule"/>
</dbReference>
<reference evidence="4 5" key="1">
    <citation type="submission" date="2016-06" db="EMBL/GenBank/DDBJ databases">
        <title>Draft genome of Moraxella atlantae CCUG 66109.</title>
        <authorList>
            <person name="Salva-Serra F."/>
            <person name="Engstrom-Jakobsson H."/>
            <person name="Thorell K."/>
            <person name="Gonzales-Siles L."/>
            <person name="Karlsson R."/>
            <person name="Boulund F."/>
            <person name="Engstrand L."/>
            <person name="Kristiansson E."/>
            <person name="Moore E."/>
        </authorList>
    </citation>
    <scope>NUCLEOTIDE SEQUENCE [LARGE SCALE GENOMIC DNA]</scope>
    <source>
        <strain evidence="4 5">CCUG 66109</strain>
    </source>
</reference>